<comment type="caution">
    <text evidence="2">The sequence shown here is derived from an EMBL/GenBank/DDBJ whole genome shotgun (WGS) entry which is preliminary data.</text>
</comment>
<dbReference type="InterPro" id="IPR006016">
    <property type="entry name" value="UspA"/>
</dbReference>
<sequence>MLLTDKRVILVPIDDSEDAEKSVSWTLQNLYRPGGGDLLYFLHVVPERQFDVIGGDAAETIINEDEDAERRAVANAKDFIKHRILERIEDKQVPHQVEIVRFRTDTESVGTVISERAASLNAAAVVMAKHRQGAIRAFFIGSATNFVANHCKQPVVVLH</sequence>
<dbReference type="SUPFAM" id="SSF52402">
    <property type="entry name" value="Adenine nucleotide alpha hydrolases-like"/>
    <property type="match status" value="1"/>
</dbReference>
<dbReference type="InterPro" id="IPR006015">
    <property type="entry name" value="Universal_stress_UspA"/>
</dbReference>
<dbReference type="CDD" id="cd23659">
    <property type="entry name" value="USP_At3g01520-like"/>
    <property type="match status" value="1"/>
</dbReference>
<proteinExistence type="predicted"/>
<protein>
    <recommendedName>
        <fullName evidence="1">UspA domain-containing protein</fullName>
    </recommendedName>
</protein>
<dbReference type="Pfam" id="PF00582">
    <property type="entry name" value="Usp"/>
    <property type="match status" value="1"/>
</dbReference>
<dbReference type="InterPro" id="IPR014729">
    <property type="entry name" value="Rossmann-like_a/b/a_fold"/>
</dbReference>
<organism evidence="2 3">
    <name type="scientific">Coccomyxa subellipsoidea</name>
    <dbReference type="NCBI Taxonomy" id="248742"/>
    <lineage>
        <taxon>Eukaryota</taxon>
        <taxon>Viridiplantae</taxon>
        <taxon>Chlorophyta</taxon>
        <taxon>core chlorophytes</taxon>
        <taxon>Trebouxiophyceae</taxon>
        <taxon>Trebouxiophyceae incertae sedis</taxon>
        <taxon>Coccomyxaceae</taxon>
        <taxon>Coccomyxa</taxon>
    </lineage>
</organism>
<dbReference type="Gene3D" id="3.40.50.620">
    <property type="entry name" value="HUPs"/>
    <property type="match status" value="1"/>
</dbReference>
<dbReference type="PANTHER" id="PTHR31964">
    <property type="entry name" value="ADENINE NUCLEOTIDE ALPHA HYDROLASES-LIKE SUPERFAMILY PROTEIN"/>
    <property type="match status" value="1"/>
</dbReference>
<dbReference type="PRINTS" id="PR01438">
    <property type="entry name" value="UNVRSLSTRESS"/>
</dbReference>
<dbReference type="Proteomes" id="UP001491310">
    <property type="component" value="Unassembled WGS sequence"/>
</dbReference>
<keyword evidence="3" id="KW-1185">Reference proteome</keyword>
<reference evidence="2 3" key="1">
    <citation type="journal article" date="2024" name="Nat. Commun.">
        <title>Phylogenomics reveals the evolutionary origins of lichenization in chlorophyte algae.</title>
        <authorList>
            <person name="Puginier C."/>
            <person name="Libourel C."/>
            <person name="Otte J."/>
            <person name="Skaloud P."/>
            <person name="Haon M."/>
            <person name="Grisel S."/>
            <person name="Petersen M."/>
            <person name="Berrin J.G."/>
            <person name="Delaux P.M."/>
            <person name="Dal Grande F."/>
            <person name="Keller J."/>
        </authorList>
    </citation>
    <scope>NUCLEOTIDE SEQUENCE [LARGE SCALE GENOMIC DNA]</scope>
    <source>
        <strain evidence="2 3">SAG 216-7</strain>
    </source>
</reference>
<dbReference type="PANTHER" id="PTHR31964:SF113">
    <property type="entry name" value="USPA DOMAIN-CONTAINING PROTEIN"/>
    <property type="match status" value="1"/>
</dbReference>
<name>A0ABR2YNX8_9CHLO</name>
<feature type="domain" description="UspA" evidence="1">
    <location>
        <begin position="7"/>
        <end position="159"/>
    </location>
</feature>
<evidence type="ECO:0000313" key="3">
    <source>
        <dbReference type="Proteomes" id="UP001491310"/>
    </source>
</evidence>
<evidence type="ECO:0000259" key="1">
    <source>
        <dbReference type="Pfam" id="PF00582"/>
    </source>
</evidence>
<evidence type="ECO:0000313" key="2">
    <source>
        <dbReference type="EMBL" id="KAK9908608.1"/>
    </source>
</evidence>
<dbReference type="EMBL" id="JALJOT010000007">
    <property type="protein sequence ID" value="KAK9908608.1"/>
    <property type="molecule type" value="Genomic_DNA"/>
</dbReference>
<accession>A0ABR2YNX8</accession>
<gene>
    <name evidence="2" type="ORF">WJX75_000365</name>
</gene>